<keyword evidence="12" id="KW-1185">Reference proteome</keyword>
<protein>
    <recommendedName>
        <fullName evidence="3 9">Diaminopimelate epimerase</fullName>
        <shortName evidence="9">DAP epimerase</shortName>
        <ecNumber evidence="3 9">5.1.1.7</ecNumber>
    </recommendedName>
    <alternativeName>
        <fullName evidence="9">PLP-independent amino acid racemase</fullName>
    </alternativeName>
</protein>
<feature type="binding site" evidence="9">
    <location>
        <position position="46"/>
    </location>
    <ligand>
        <name>substrate</name>
    </ligand>
</feature>
<evidence type="ECO:0000256" key="10">
    <source>
        <dbReference type="PROSITE-ProRule" id="PRU10125"/>
    </source>
</evidence>
<evidence type="ECO:0000256" key="2">
    <source>
        <dbReference type="ARBA" id="ARBA00010219"/>
    </source>
</evidence>
<dbReference type="PROSITE" id="PS01326">
    <property type="entry name" value="DAP_EPIMERASE"/>
    <property type="match status" value="1"/>
</dbReference>
<keyword evidence="7 9" id="KW-0413">Isomerase</keyword>
<keyword evidence="4 9" id="KW-0963">Cytoplasm</keyword>
<evidence type="ECO:0000256" key="5">
    <source>
        <dbReference type="ARBA" id="ARBA00022605"/>
    </source>
</evidence>
<dbReference type="Gene3D" id="3.10.310.10">
    <property type="entry name" value="Diaminopimelate Epimerase, Chain A, domain 1"/>
    <property type="match status" value="2"/>
</dbReference>
<feature type="site" description="Could be important to modulate the pK values of the two catalytic cysteine residues" evidence="9">
    <location>
        <position position="211"/>
    </location>
</feature>
<gene>
    <name evidence="9" type="primary">dapF</name>
    <name evidence="11" type="ORF">CJD38_15600</name>
</gene>
<comment type="subcellular location">
    <subcellularLocation>
        <location evidence="9">Cytoplasm</location>
    </subcellularLocation>
</comment>
<comment type="function">
    <text evidence="9">Catalyzes the stereoinversion of LL-2,6-diaminopimelate (L,L-DAP) to meso-diaminopimelate (meso-DAP), a precursor of L-lysine and an essential component of the bacterial peptidoglycan.</text>
</comment>
<feature type="active site" evidence="10">
    <location>
        <position position="75"/>
    </location>
</feature>
<comment type="subunit">
    <text evidence="9">Homodimer.</text>
</comment>
<dbReference type="Proteomes" id="UP000244248">
    <property type="component" value="Unassembled WGS sequence"/>
</dbReference>
<feature type="site" description="Could be important to modulate the pK values of the two catalytic cysteine residues" evidence="9">
    <location>
        <position position="162"/>
    </location>
</feature>
<feature type="binding site" evidence="9">
    <location>
        <position position="66"/>
    </location>
    <ligand>
        <name>substrate</name>
    </ligand>
</feature>
<feature type="active site" description="Proton donor" evidence="9">
    <location>
        <position position="75"/>
    </location>
</feature>
<dbReference type="GO" id="GO:0009089">
    <property type="term" value="P:lysine biosynthetic process via diaminopimelate"/>
    <property type="evidence" value="ECO:0007669"/>
    <property type="project" value="UniProtKB-UniRule"/>
</dbReference>
<comment type="pathway">
    <text evidence="1 9">Amino-acid biosynthesis; L-lysine biosynthesis via DAP pathway; DL-2,6-diaminopimelate from LL-2,6-diaminopimelate: step 1/1.</text>
</comment>
<comment type="similarity">
    <text evidence="2 9">Belongs to the diaminopimelate epimerase family.</text>
</comment>
<dbReference type="EC" id="5.1.1.7" evidence="3 9"/>
<dbReference type="InterPro" id="IPR001653">
    <property type="entry name" value="DAP_epimerase_DapF"/>
</dbReference>
<accession>A0A2T5MCR1</accession>
<keyword evidence="5 9" id="KW-0028">Amino-acid biosynthesis</keyword>
<evidence type="ECO:0000256" key="4">
    <source>
        <dbReference type="ARBA" id="ARBA00022490"/>
    </source>
</evidence>
<feature type="binding site" evidence="9">
    <location>
        <position position="13"/>
    </location>
    <ligand>
        <name>substrate</name>
    </ligand>
</feature>
<reference evidence="11 12" key="1">
    <citation type="submission" date="2018-04" db="EMBL/GenBank/DDBJ databases">
        <title>Novel species isolated from glacier.</title>
        <authorList>
            <person name="Liu Q."/>
            <person name="Xin Y.-H."/>
        </authorList>
    </citation>
    <scope>NUCLEOTIDE SEQUENCE [LARGE SCALE GENOMIC DNA]</scope>
    <source>
        <strain evidence="11 12">GT1R17</strain>
    </source>
</reference>
<comment type="catalytic activity">
    <reaction evidence="8 9">
        <text>(2S,6S)-2,6-diaminopimelate = meso-2,6-diaminopimelate</text>
        <dbReference type="Rhea" id="RHEA:15393"/>
        <dbReference type="ChEBI" id="CHEBI:57609"/>
        <dbReference type="ChEBI" id="CHEBI:57791"/>
        <dbReference type="EC" id="5.1.1.7"/>
    </reaction>
</comment>
<feature type="active site" description="Proton acceptor" evidence="9">
    <location>
        <position position="220"/>
    </location>
</feature>
<dbReference type="EMBL" id="QANS01000006">
    <property type="protein sequence ID" value="PTU30364.1"/>
    <property type="molecule type" value="Genomic_DNA"/>
</dbReference>
<evidence type="ECO:0000256" key="1">
    <source>
        <dbReference type="ARBA" id="ARBA00005196"/>
    </source>
</evidence>
<dbReference type="HAMAP" id="MF_00197">
    <property type="entry name" value="DAP_epimerase"/>
    <property type="match status" value="1"/>
</dbReference>
<dbReference type="GO" id="GO:0008837">
    <property type="term" value="F:diaminopimelate epimerase activity"/>
    <property type="evidence" value="ECO:0007669"/>
    <property type="project" value="UniProtKB-UniRule"/>
</dbReference>
<comment type="caution">
    <text evidence="11">The sequence shown here is derived from an EMBL/GenBank/DDBJ whole genome shotgun (WGS) entry which is preliminary data.</text>
</comment>
<evidence type="ECO:0000256" key="9">
    <source>
        <dbReference type="HAMAP-Rule" id="MF_00197"/>
    </source>
</evidence>
<feature type="site" description="Important for dimerization" evidence="9">
    <location>
        <position position="271"/>
    </location>
</feature>
<dbReference type="GO" id="GO:0005829">
    <property type="term" value="C:cytosol"/>
    <property type="evidence" value="ECO:0007669"/>
    <property type="project" value="TreeGrafter"/>
</dbReference>
<dbReference type="NCBIfam" id="TIGR00652">
    <property type="entry name" value="DapF"/>
    <property type="match status" value="1"/>
</dbReference>
<feature type="binding site" evidence="9">
    <location>
        <position position="160"/>
    </location>
    <ligand>
        <name>substrate</name>
    </ligand>
</feature>
<sequence length="279" mass="30094">MKLSFTKMHGAGNDFVVIDATRTPFLPTPELLARLTDRHFGVGCDQVLVIEPASTPDVDFDYRIYNSDGSESGQCGNGSRCFARFVHDNGLSGKDSIRVRTISSVLELRRVEGGLVRVNMGVPRLEPLEIPFNASPRSTLYELCLDNGTEVEFGTVNMGNPHAVIEVADVDSAAVSEIGQAVQRNRAFPESVNVGFLQIHDAGQVSLRVYERGAGETLACGSGACAAVVAGRLWGKLAESVDVRVRGGALKIEWQGEGQPVWMTGPAETVFSGEIEWPN</sequence>
<dbReference type="Pfam" id="PF01678">
    <property type="entry name" value="DAP_epimerase"/>
    <property type="match status" value="2"/>
</dbReference>
<name>A0A2T5MCR1_9GAMM</name>
<keyword evidence="6 9" id="KW-0457">Lysine biosynthesis</keyword>
<dbReference type="PANTHER" id="PTHR31689">
    <property type="entry name" value="DIAMINOPIMELATE EPIMERASE, CHLOROPLASTIC"/>
    <property type="match status" value="1"/>
</dbReference>
<feature type="binding site" evidence="9">
    <location>
        <begin position="76"/>
        <end position="77"/>
    </location>
    <ligand>
        <name>substrate</name>
    </ligand>
</feature>
<dbReference type="FunFam" id="3.10.310.10:FF:000001">
    <property type="entry name" value="Diaminopimelate epimerase"/>
    <property type="match status" value="1"/>
</dbReference>
<dbReference type="RefSeq" id="WP_107941309.1">
    <property type="nucleotide sequence ID" value="NZ_QANS01000006.1"/>
</dbReference>
<proteinExistence type="inferred from homology"/>
<dbReference type="InterPro" id="IPR018510">
    <property type="entry name" value="DAP_epimerase_AS"/>
</dbReference>
<dbReference type="AlphaFoldDB" id="A0A2T5MCR1"/>
<evidence type="ECO:0000256" key="6">
    <source>
        <dbReference type="ARBA" id="ARBA00023154"/>
    </source>
</evidence>
<evidence type="ECO:0000256" key="3">
    <source>
        <dbReference type="ARBA" id="ARBA00013080"/>
    </source>
</evidence>
<dbReference type="PANTHER" id="PTHR31689:SF0">
    <property type="entry name" value="DIAMINOPIMELATE EPIMERASE"/>
    <property type="match status" value="1"/>
</dbReference>
<evidence type="ECO:0000313" key="12">
    <source>
        <dbReference type="Proteomes" id="UP000244248"/>
    </source>
</evidence>
<evidence type="ECO:0000313" key="11">
    <source>
        <dbReference type="EMBL" id="PTU30364.1"/>
    </source>
</evidence>
<dbReference type="SUPFAM" id="SSF54506">
    <property type="entry name" value="Diaminopimelate epimerase-like"/>
    <property type="match status" value="1"/>
</dbReference>
<dbReference type="UniPathway" id="UPA00034">
    <property type="reaction ID" value="UER00025"/>
</dbReference>
<feature type="binding site" evidence="9">
    <location>
        <begin position="211"/>
        <end position="212"/>
    </location>
    <ligand>
        <name>substrate</name>
    </ligand>
</feature>
<evidence type="ECO:0000256" key="8">
    <source>
        <dbReference type="ARBA" id="ARBA00051712"/>
    </source>
</evidence>
<evidence type="ECO:0000256" key="7">
    <source>
        <dbReference type="ARBA" id="ARBA00023235"/>
    </source>
</evidence>
<dbReference type="OrthoDB" id="9805408at2"/>
<organism evidence="11 12">
    <name type="scientific">Stenotrophobium rhamnosiphilum</name>
    <dbReference type="NCBI Taxonomy" id="2029166"/>
    <lineage>
        <taxon>Bacteria</taxon>
        <taxon>Pseudomonadati</taxon>
        <taxon>Pseudomonadota</taxon>
        <taxon>Gammaproteobacteria</taxon>
        <taxon>Nevskiales</taxon>
        <taxon>Nevskiaceae</taxon>
        <taxon>Stenotrophobium</taxon>
    </lineage>
</organism>
<feature type="binding site" evidence="9">
    <location>
        <position position="193"/>
    </location>
    <ligand>
        <name>substrate</name>
    </ligand>
</feature>
<feature type="binding site" evidence="9">
    <location>
        <begin position="221"/>
        <end position="222"/>
    </location>
    <ligand>
        <name>substrate</name>
    </ligand>
</feature>